<dbReference type="Proteomes" id="UP001595711">
    <property type="component" value="Unassembled WGS sequence"/>
</dbReference>
<keyword evidence="2" id="KW-1185">Reference proteome</keyword>
<proteinExistence type="predicted"/>
<dbReference type="EMBL" id="JBHRYJ010000001">
    <property type="protein sequence ID" value="MFC3674309.1"/>
    <property type="molecule type" value="Genomic_DNA"/>
</dbReference>
<evidence type="ECO:0000313" key="2">
    <source>
        <dbReference type="Proteomes" id="UP001595711"/>
    </source>
</evidence>
<gene>
    <name evidence="1" type="ORF">ACFOOQ_02065</name>
</gene>
<accession>A0ABV7VA31</accession>
<organism evidence="1 2">
    <name type="scientific">Ferrovibrio xuzhouensis</name>
    <dbReference type="NCBI Taxonomy" id="1576914"/>
    <lineage>
        <taxon>Bacteria</taxon>
        <taxon>Pseudomonadati</taxon>
        <taxon>Pseudomonadota</taxon>
        <taxon>Alphaproteobacteria</taxon>
        <taxon>Rhodospirillales</taxon>
        <taxon>Rhodospirillaceae</taxon>
        <taxon>Ferrovibrio</taxon>
    </lineage>
</organism>
<name>A0ABV7VA31_9PROT</name>
<sequence length="42" mass="4421">MTNESPLAAPAGLATGEIDGARPCYCVDPGRLQRLQHLIGDL</sequence>
<protein>
    <submittedName>
        <fullName evidence="1">Uncharacterized protein</fullName>
    </submittedName>
</protein>
<dbReference type="RefSeq" id="WP_379721045.1">
    <property type="nucleotide sequence ID" value="NZ_JBHRYJ010000001.1"/>
</dbReference>
<reference evidence="2" key="1">
    <citation type="journal article" date="2019" name="Int. J. Syst. Evol. Microbiol.">
        <title>The Global Catalogue of Microorganisms (GCM) 10K type strain sequencing project: providing services to taxonomists for standard genome sequencing and annotation.</title>
        <authorList>
            <consortium name="The Broad Institute Genomics Platform"/>
            <consortium name="The Broad Institute Genome Sequencing Center for Infectious Disease"/>
            <person name="Wu L."/>
            <person name="Ma J."/>
        </authorList>
    </citation>
    <scope>NUCLEOTIDE SEQUENCE [LARGE SCALE GENOMIC DNA]</scope>
    <source>
        <strain evidence="2">KCTC 42182</strain>
    </source>
</reference>
<evidence type="ECO:0000313" key="1">
    <source>
        <dbReference type="EMBL" id="MFC3674309.1"/>
    </source>
</evidence>
<comment type="caution">
    <text evidence="1">The sequence shown here is derived from an EMBL/GenBank/DDBJ whole genome shotgun (WGS) entry which is preliminary data.</text>
</comment>